<evidence type="ECO:0000256" key="13">
    <source>
        <dbReference type="ARBA" id="ARBA00055755"/>
    </source>
</evidence>
<evidence type="ECO:0000313" key="19">
    <source>
        <dbReference type="Proteomes" id="UP000025227"/>
    </source>
</evidence>
<keyword evidence="2" id="KW-0963">Cytoplasm</keyword>
<evidence type="ECO:0000256" key="5">
    <source>
        <dbReference type="ARBA" id="ARBA00022794"/>
    </source>
</evidence>
<keyword evidence="5" id="KW-0970">Cilium biogenesis/degradation</keyword>
<keyword evidence="7" id="KW-0007">Acetylation</keyword>
<evidence type="ECO:0000256" key="11">
    <source>
        <dbReference type="ARBA" id="ARBA00023273"/>
    </source>
</evidence>
<feature type="coiled-coil region" evidence="16">
    <location>
        <begin position="130"/>
        <end position="257"/>
    </location>
</feature>
<proteinExistence type="inferred from homology"/>
<dbReference type="Proteomes" id="UP000025227">
    <property type="component" value="Unplaced"/>
</dbReference>
<feature type="coiled-coil region" evidence="16">
    <location>
        <begin position="503"/>
        <end position="602"/>
    </location>
</feature>
<keyword evidence="9" id="KW-0969">Cilium</keyword>
<feature type="compositionally biased region" description="Low complexity" evidence="17">
    <location>
        <begin position="460"/>
        <end position="471"/>
    </location>
</feature>
<comment type="similarity">
    <text evidence="12">Belongs to the IFT81 family.</text>
</comment>
<feature type="domain" description="IFT81 calponin homology" evidence="18">
    <location>
        <begin position="4"/>
        <end position="125"/>
    </location>
</feature>
<evidence type="ECO:0000256" key="17">
    <source>
        <dbReference type="SAM" id="MobiDB-lite"/>
    </source>
</evidence>
<sequence length="640" mass="73338">MSSESLKFIVESLNSPPFECNTSLIAFDTWPPNVLLQQLSDVISWITQTANIDISKETPDETALRILYNLKILRFKPPSDIEQLDEWRAGLVEGAKKSVYPVLLYLFSNVDMLKQRAYLAKYLIQDEIPSSLMDNEVAQLRNELAQYMERFKEVHANVLDVQQDTMLIEDIKADLKSMESEKEGLTRKIERTFKKIQNLPALERQMAAADQLSLHKERLEQMDIQRSEQRDGVIHAEKRVQRLKDQLKELREAAEDIDPSGLIDQLKDEIATNSYLYETKLAKEIEQKRQVVSELVNATNITATSDFDINALQAEVDEKTNSIMALEQERDKGEEQVNENFSIFRHQAANVERRKNALAQKLQDARKELSGLEHHVEQKKQVLRSTSGADVMSAHQFKAYVIKVRDKKVVYKKKKAQIEEILTEREVLLRTIDLLAKKFEGLKEKIESMDGKVVDPEDAPLPARPRTAAPTSSDVEELKTLVVGLMQTLDKRSDQLAPLKKVHAEQEEALNELTEHVRNKQNDYERRRAQMEESYEEQKQLVEEMQQEETATNEAIQSLENQIAEVQSQLSTIEGEDANGGVARLKAQIEETQRQIDQLNQRTGGGTDLATARNRMAMWRGLLTMFETKLAIANDKVKQL</sequence>
<dbReference type="FunFam" id="1.10.418.70:FF:000001">
    <property type="entry name" value="Intraflagellar transport protein 81 homolog"/>
    <property type="match status" value="1"/>
</dbReference>
<dbReference type="GO" id="GO:0030992">
    <property type="term" value="C:intraciliary transport particle B"/>
    <property type="evidence" value="ECO:0007669"/>
    <property type="project" value="InterPro"/>
</dbReference>
<reference evidence="20" key="1">
    <citation type="submission" date="2020-12" db="UniProtKB">
        <authorList>
            <consortium name="WormBaseParasite"/>
        </authorList>
    </citation>
    <scope>IDENTIFICATION</scope>
    <source>
        <strain evidence="20">MHco3</strain>
    </source>
</reference>
<dbReference type="PANTHER" id="PTHR15614:SF2">
    <property type="entry name" value="INTRAFLAGELLAR TRANSPORT PROTEIN 81 HOMOLOG"/>
    <property type="match status" value="1"/>
</dbReference>
<dbReference type="GO" id="GO:0042073">
    <property type="term" value="P:intraciliary transport"/>
    <property type="evidence" value="ECO:0007669"/>
    <property type="project" value="InterPro"/>
</dbReference>
<accession>A0A7I4YCV1</accession>
<dbReference type="GO" id="GO:0036064">
    <property type="term" value="C:ciliary basal body"/>
    <property type="evidence" value="ECO:0007669"/>
    <property type="project" value="TreeGrafter"/>
</dbReference>
<dbReference type="GO" id="GO:0030154">
    <property type="term" value="P:cell differentiation"/>
    <property type="evidence" value="ECO:0007669"/>
    <property type="project" value="UniProtKB-KW"/>
</dbReference>
<evidence type="ECO:0000256" key="10">
    <source>
        <dbReference type="ARBA" id="ARBA00023212"/>
    </source>
</evidence>
<evidence type="ECO:0000256" key="9">
    <source>
        <dbReference type="ARBA" id="ARBA00023069"/>
    </source>
</evidence>
<evidence type="ECO:0000256" key="12">
    <source>
        <dbReference type="ARBA" id="ARBA00043983"/>
    </source>
</evidence>
<evidence type="ECO:0000256" key="8">
    <source>
        <dbReference type="ARBA" id="ARBA00023054"/>
    </source>
</evidence>
<keyword evidence="3" id="KW-0597">Phosphoprotein</keyword>
<evidence type="ECO:0000259" key="18">
    <source>
        <dbReference type="Pfam" id="PF18383"/>
    </source>
</evidence>
<dbReference type="AlphaFoldDB" id="A0A7I4YCV1"/>
<dbReference type="PANTHER" id="PTHR15614">
    <property type="entry name" value="INTRAFLAGELLAR TRANSPORT PROTEIN 81 HOMOLOG"/>
    <property type="match status" value="1"/>
</dbReference>
<keyword evidence="19" id="KW-1185">Reference proteome</keyword>
<evidence type="ECO:0000313" key="20">
    <source>
        <dbReference type="WBParaSite" id="HCON_00076140-00001"/>
    </source>
</evidence>
<feature type="region of interest" description="Disordered" evidence="17">
    <location>
        <begin position="453"/>
        <end position="473"/>
    </location>
</feature>
<dbReference type="InterPro" id="IPR041146">
    <property type="entry name" value="IFT81_CH"/>
</dbReference>
<evidence type="ECO:0000256" key="1">
    <source>
        <dbReference type="ARBA" id="ARBA00004120"/>
    </source>
</evidence>
<name>A0A7I4YCV1_HAECO</name>
<keyword evidence="6" id="KW-0744">Spermatogenesis</keyword>
<evidence type="ECO:0000256" key="14">
    <source>
        <dbReference type="ARBA" id="ARBA00073058"/>
    </source>
</evidence>
<keyword evidence="8 16" id="KW-0175">Coiled coil</keyword>
<keyword evidence="10" id="KW-0206">Cytoskeleton</keyword>
<evidence type="ECO:0000256" key="15">
    <source>
        <dbReference type="ARBA" id="ARBA00079903"/>
    </source>
</evidence>
<evidence type="ECO:0000256" key="7">
    <source>
        <dbReference type="ARBA" id="ARBA00022990"/>
    </source>
</evidence>
<evidence type="ECO:0000256" key="16">
    <source>
        <dbReference type="SAM" id="Coils"/>
    </source>
</evidence>
<keyword evidence="4" id="KW-0221">Differentiation</keyword>
<protein>
    <recommendedName>
        <fullName evidence="14">Intraflagellar transport protein 81 homolog</fullName>
    </recommendedName>
    <alternativeName>
        <fullName evidence="15">Carnitine deficiency-associated protein expressed in ventricle 1</fullName>
    </alternativeName>
</protein>
<evidence type="ECO:0000256" key="2">
    <source>
        <dbReference type="ARBA" id="ARBA00022490"/>
    </source>
</evidence>
<comment type="subcellular location">
    <subcellularLocation>
        <location evidence="1">Cytoplasm</location>
        <location evidence="1">Cytoskeleton</location>
        <location evidence="1">Cilium basal body</location>
    </subcellularLocation>
</comment>
<evidence type="ECO:0000256" key="4">
    <source>
        <dbReference type="ARBA" id="ARBA00022782"/>
    </source>
</evidence>
<dbReference type="InterPro" id="IPR043016">
    <property type="entry name" value="IFT81_N_sf"/>
</dbReference>
<evidence type="ECO:0000256" key="6">
    <source>
        <dbReference type="ARBA" id="ARBA00022871"/>
    </source>
</evidence>
<dbReference type="InterPro" id="IPR029600">
    <property type="entry name" value="IFT81"/>
</dbReference>
<dbReference type="Pfam" id="PF18383">
    <property type="entry name" value="IFT81_CH"/>
    <property type="match status" value="1"/>
</dbReference>
<dbReference type="Gene3D" id="1.10.418.70">
    <property type="entry name" value="Intraflagellar transport protein 81, N-terminal domain"/>
    <property type="match status" value="1"/>
</dbReference>
<dbReference type="GO" id="GO:0015631">
    <property type="term" value="F:tubulin binding"/>
    <property type="evidence" value="ECO:0007669"/>
    <property type="project" value="InterPro"/>
</dbReference>
<evidence type="ECO:0000256" key="3">
    <source>
        <dbReference type="ARBA" id="ARBA00022553"/>
    </source>
</evidence>
<dbReference type="OrthoDB" id="276029at2759"/>
<keyword evidence="11" id="KW-0966">Cell projection</keyword>
<dbReference type="GO" id="GO:0060271">
    <property type="term" value="P:cilium assembly"/>
    <property type="evidence" value="ECO:0007669"/>
    <property type="project" value="InterPro"/>
</dbReference>
<dbReference type="WBParaSite" id="HCON_00076140-00001">
    <property type="protein sequence ID" value="HCON_00076140-00001"/>
    <property type="gene ID" value="HCON_00076140"/>
</dbReference>
<feature type="coiled-coil region" evidence="16">
    <location>
        <begin position="309"/>
        <end position="382"/>
    </location>
</feature>
<dbReference type="GO" id="GO:0007283">
    <property type="term" value="P:spermatogenesis"/>
    <property type="evidence" value="ECO:0007669"/>
    <property type="project" value="UniProtKB-KW"/>
</dbReference>
<organism evidence="19 20">
    <name type="scientific">Haemonchus contortus</name>
    <name type="common">Barber pole worm</name>
    <dbReference type="NCBI Taxonomy" id="6289"/>
    <lineage>
        <taxon>Eukaryota</taxon>
        <taxon>Metazoa</taxon>
        <taxon>Ecdysozoa</taxon>
        <taxon>Nematoda</taxon>
        <taxon>Chromadorea</taxon>
        <taxon>Rhabditida</taxon>
        <taxon>Rhabditina</taxon>
        <taxon>Rhabditomorpha</taxon>
        <taxon>Strongyloidea</taxon>
        <taxon>Trichostrongylidae</taxon>
        <taxon>Haemonchus</taxon>
    </lineage>
</organism>
<comment type="function">
    <text evidence="13">Component of the intraflagellar transport (IFT) complex B: together with IFT74, forms a tubulin-binding module that specifically mediates transport of tubulin within the cilium. Binds tubulin via its CH (calponin-homology)-like region. Required for ciliogenesis. Required for proper regulation of SHH signaling. Plays an important role during spermatogenesis by modulating the assembly and elongation of the sperm flagella.</text>
</comment>
<dbReference type="OMA" id="WILTHME"/>